<keyword evidence="1" id="KW-1133">Transmembrane helix</keyword>
<reference evidence="2 3" key="1">
    <citation type="journal article" date="2015" name="Nature">
        <title>rRNA introns, odd ribosomes, and small enigmatic genomes across a large radiation of phyla.</title>
        <authorList>
            <person name="Brown C.T."/>
            <person name="Hug L.A."/>
            <person name="Thomas B.C."/>
            <person name="Sharon I."/>
            <person name="Castelle C.J."/>
            <person name="Singh A."/>
            <person name="Wilkins M.J."/>
            <person name="Williams K.H."/>
            <person name="Banfield J.F."/>
        </authorList>
    </citation>
    <scope>NUCLEOTIDE SEQUENCE [LARGE SCALE GENOMIC DNA]</scope>
</reference>
<keyword evidence="1" id="KW-0472">Membrane</keyword>
<gene>
    <name evidence="2" type="ORF">US24_C0023G0009</name>
</gene>
<evidence type="ECO:0000313" key="3">
    <source>
        <dbReference type="Proteomes" id="UP000034075"/>
    </source>
</evidence>
<name>A0A0G0EX67_9BACT</name>
<proteinExistence type="predicted"/>
<protein>
    <submittedName>
        <fullName evidence="2">Uncharacterized protein</fullName>
    </submittedName>
</protein>
<dbReference type="EMBL" id="LBSF01000023">
    <property type="protein sequence ID" value="KKQ11563.1"/>
    <property type="molecule type" value="Genomic_DNA"/>
</dbReference>
<accession>A0A0G0EX67</accession>
<comment type="caution">
    <text evidence="2">The sequence shown here is derived from an EMBL/GenBank/DDBJ whole genome shotgun (WGS) entry which is preliminary data.</text>
</comment>
<keyword evidence="1" id="KW-0812">Transmembrane</keyword>
<dbReference type="AlphaFoldDB" id="A0A0G0EX67"/>
<dbReference type="PATRIC" id="fig|1619091.4.peg.317"/>
<feature type="transmembrane region" description="Helical" evidence="1">
    <location>
        <begin position="12"/>
        <end position="30"/>
    </location>
</feature>
<evidence type="ECO:0000313" key="2">
    <source>
        <dbReference type="EMBL" id="KKQ11563.1"/>
    </source>
</evidence>
<sequence length="881" mass="95149">MNKPLSRKTRFLIYLSLIIGFSLIISSIFFQQKEIYASCSVSCYPSASSCSLQNSPCGESQAGCASGRYEPPGKAYCCPFQVTCTCTPGACTGCTPVCASGQTTAVTGPLCVSGAVSSCTGSNGCTACTLTGSACYYLETNVTPSIPASISMIVEGTTYQLSINPLTPTRIKLPAVSSSNVQVSVPTFTAPPTSRGGGYYFQTNNYGVGDEWKTWTTCSGIAGEDFCSTVPNTNNTQNFVPTTKTVNQVLKEGATGKISGMYTTTDKCNNTYKYSLPVEGYYVVDTLPETQPIVIPPDITVNGCVSSTYTGSEINNPLHIEATTSDVNSNDEIQAFVLWLSKDSSVPTSTTITASYTGSTDADLGIMIRKNGSDWSNPSIYATNVALTWGPVTNGYVQINGENVIRIYDVSVTQTTNTLFDYKLEFLSNSSNMYGMYNVFGQSIDSYMINSNILDQSYISDLFNWGIDLTNPTVDNVTQQVQDPSNTELTWSTTDSTSGMLRTVMNGYRTGGTETDIAQLFLPATYTVNKGDLTLGALPLASEIGLFNDSNAWIFDNNTGETDILNIGTNEGGQIDIYVTAYDNACNTNSISEEIDLNPWFATRGGNVYSQNNISTTAKDVSDVTALDGVFNINTLMDKDHIDLGTELLATRNTSISTLIHSNLGAVQGALLYDSNNVKGYWFDILMSKFSQNIESSTSFENITTSIATDCPEGTSCYKYSEEDIAIPSGYVCDKPTLFVSKQNIYIEPNITSDLDTLSGCIFLAGNNIEILDGAHLSNGSVIEYDYIEGYMIAENQIIFPLVDEGESLRDGVEIFGGALALGLDPATGESAFSIKRNLRLFSQINPAVVLTYDNKYSNISTIFFGVEAPIYRQEVGFKSF</sequence>
<evidence type="ECO:0000256" key="1">
    <source>
        <dbReference type="SAM" id="Phobius"/>
    </source>
</evidence>
<organism evidence="2 3">
    <name type="scientific">candidate division WS6 bacterium GW2011_GWC2_36_7</name>
    <dbReference type="NCBI Taxonomy" id="1619091"/>
    <lineage>
        <taxon>Bacteria</taxon>
        <taxon>Candidatus Dojkabacteria</taxon>
    </lineage>
</organism>
<dbReference type="Proteomes" id="UP000034075">
    <property type="component" value="Unassembled WGS sequence"/>
</dbReference>